<evidence type="ECO:0000256" key="10">
    <source>
        <dbReference type="SAM" id="Coils"/>
    </source>
</evidence>
<gene>
    <name evidence="13" type="primary">LOC101569353</name>
</gene>
<evidence type="ECO:0000256" key="2">
    <source>
        <dbReference type="ARBA" id="ARBA00022744"/>
    </source>
</evidence>
<comment type="similarity">
    <text evidence="9">Belongs to the intermediate filament family.</text>
</comment>
<dbReference type="PROSITE" id="PS00226">
    <property type="entry name" value="IF_ROD_1"/>
    <property type="match status" value="1"/>
</dbReference>
<dbReference type="Gene3D" id="1.20.5.500">
    <property type="entry name" value="Single helix bin"/>
    <property type="match status" value="1"/>
</dbReference>
<evidence type="ECO:0000259" key="11">
    <source>
        <dbReference type="PROSITE" id="PS51842"/>
    </source>
</evidence>
<dbReference type="Gene3D" id="1.20.5.170">
    <property type="match status" value="1"/>
</dbReference>
<evidence type="ECO:0000256" key="3">
    <source>
        <dbReference type="ARBA" id="ARBA00022754"/>
    </source>
</evidence>
<dbReference type="AlphaFoldDB" id="A0A6P6EP27"/>
<dbReference type="GO" id="GO:0005198">
    <property type="term" value="F:structural molecule activity"/>
    <property type="evidence" value="ECO:0007669"/>
    <property type="project" value="InterPro"/>
</dbReference>
<keyword evidence="2" id="KW-0416">Keratin</keyword>
<dbReference type="FunFam" id="1.20.5.500:FF:000001">
    <property type="entry name" value="Type II keratin 23"/>
    <property type="match status" value="1"/>
</dbReference>
<dbReference type="InterPro" id="IPR039008">
    <property type="entry name" value="IF_rod_dom"/>
</dbReference>
<dbReference type="PANTHER" id="PTHR23239:SF14">
    <property type="entry name" value="KERATIN, TYPE I CYTOSKELETAL 19"/>
    <property type="match status" value="1"/>
</dbReference>
<evidence type="ECO:0000256" key="7">
    <source>
        <dbReference type="ARBA" id="ARBA00041710"/>
    </source>
</evidence>
<dbReference type="SUPFAM" id="SSF46579">
    <property type="entry name" value="Prefoldin"/>
    <property type="match status" value="1"/>
</dbReference>
<dbReference type="GO" id="GO:0030855">
    <property type="term" value="P:epithelial cell differentiation"/>
    <property type="evidence" value="ECO:0007669"/>
    <property type="project" value="TreeGrafter"/>
</dbReference>
<dbReference type="PROSITE" id="PS51842">
    <property type="entry name" value="IF_ROD_2"/>
    <property type="match status" value="1"/>
</dbReference>
<reference evidence="13" key="1">
    <citation type="submission" date="2025-08" db="UniProtKB">
        <authorList>
            <consortium name="RefSeq"/>
        </authorList>
    </citation>
    <scope>IDENTIFICATION</scope>
</reference>
<organism evidence="12 13">
    <name type="scientific">Octodon degus</name>
    <name type="common">Degu</name>
    <name type="synonym">Sciurus degus</name>
    <dbReference type="NCBI Taxonomy" id="10160"/>
    <lineage>
        <taxon>Eukaryota</taxon>
        <taxon>Metazoa</taxon>
        <taxon>Chordata</taxon>
        <taxon>Craniata</taxon>
        <taxon>Vertebrata</taxon>
        <taxon>Euteleostomi</taxon>
        <taxon>Mammalia</taxon>
        <taxon>Eutheria</taxon>
        <taxon>Euarchontoglires</taxon>
        <taxon>Glires</taxon>
        <taxon>Rodentia</taxon>
        <taxon>Hystricomorpha</taxon>
        <taxon>Octodontidae</taxon>
        <taxon>Octodon</taxon>
    </lineage>
</organism>
<name>A0A6P6EP27_OCTDE</name>
<evidence type="ECO:0000313" key="12">
    <source>
        <dbReference type="Proteomes" id="UP000515203"/>
    </source>
</evidence>
<feature type="coiled-coil region" evidence="10">
    <location>
        <begin position="278"/>
        <end position="312"/>
    </location>
</feature>
<dbReference type="Gene3D" id="1.20.5.1160">
    <property type="entry name" value="Vasodilator-stimulated phosphoprotein"/>
    <property type="match status" value="1"/>
</dbReference>
<dbReference type="FunFam" id="1.20.5.170:FF:000002">
    <property type="entry name" value="Type I keratin KA11"/>
    <property type="match status" value="1"/>
</dbReference>
<evidence type="ECO:0000313" key="13">
    <source>
        <dbReference type="RefSeq" id="XP_023574011.1"/>
    </source>
</evidence>
<dbReference type="FunFam" id="1.20.5.1160:FF:000002">
    <property type="entry name" value="Type I keratin 10"/>
    <property type="match status" value="1"/>
</dbReference>
<sequence length="436" mass="47212">MTSFSYRQSSVSSSLGGMGGGSVRFGPGSALRAPSIHGGSGGRGVSVSSARFVSSGAGGFGGGFSSSFAGGIAGQDALLGGDEKVTMQNLNDRLASYLDKVRALEAANGDLELKIRDWYQKQGPGPTRDHSHYYKTIQDLRDKILGATIENSKIVLQIDNARLAADDFRTKFETEQALRLSVEADINGLRKVLDELTLARTDLEMQIEGLKEELAYLKKNHEEEVNALRSQVGGQVSVEVDSAPGTDLAKILSDMRSQYEVMAEKNRKDAEAWFTSRSEELTREVAGHTEQLEVSRSEVTDLRRTLQGLEIELQSQLSMKAALEGTLAETEARFGAQLAQIQAVISSIEAQLSDVRADTERQNLEYQQLMGVKSRLEQEIATYRSLLEGQDARMAGIGTREAVLGGAAGGGSSNNFRIKVEETVDGKVVSSHKRDV</sequence>
<dbReference type="Pfam" id="PF00038">
    <property type="entry name" value="Filament"/>
    <property type="match status" value="1"/>
</dbReference>
<keyword evidence="4 10" id="KW-0175">Coiled coil</keyword>
<proteinExistence type="inferred from homology"/>
<dbReference type="GeneID" id="101569353"/>
<comment type="function">
    <text evidence="5">Involved in the organization of myofibers. Together with KRT8, helps to link the contractile apparatus to dystrophin at the costameres of striated muscle.</text>
</comment>
<evidence type="ECO:0000256" key="8">
    <source>
        <dbReference type="ARBA" id="ARBA00042489"/>
    </source>
</evidence>
<dbReference type="PRINTS" id="PR01248">
    <property type="entry name" value="TYPE1KERATIN"/>
</dbReference>
<feature type="domain" description="IF rod" evidence="11">
    <location>
        <begin position="83"/>
        <end position="394"/>
    </location>
</feature>
<dbReference type="Proteomes" id="UP000515203">
    <property type="component" value="Unplaced"/>
</dbReference>
<keyword evidence="3 9" id="KW-0403">Intermediate filament</keyword>
<keyword evidence="1" id="KW-0597">Phosphoprotein</keyword>
<dbReference type="RefSeq" id="XP_023574011.1">
    <property type="nucleotide sequence ID" value="XM_023718243.1"/>
</dbReference>
<feature type="coiled-coil region" evidence="10">
    <location>
        <begin position="87"/>
        <end position="114"/>
    </location>
</feature>
<evidence type="ECO:0000256" key="5">
    <source>
        <dbReference type="ARBA" id="ARBA00037562"/>
    </source>
</evidence>
<dbReference type="GO" id="GO:0005882">
    <property type="term" value="C:intermediate filament"/>
    <property type="evidence" value="ECO:0007669"/>
    <property type="project" value="UniProtKB-KW"/>
</dbReference>
<dbReference type="SUPFAM" id="SSF64593">
    <property type="entry name" value="Intermediate filament protein, coiled coil region"/>
    <property type="match status" value="2"/>
</dbReference>
<dbReference type="InterPro" id="IPR002957">
    <property type="entry name" value="Keratin_I"/>
</dbReference>
<keyword evidence="12" id="KW-1185">Reference proteome</keyword>
<evidence type="ECO:0000256" key="4">
    <source>
        <dbReference type="ARBA" id="ARBA00023054"/>
    </source>
</evidence>
<dbReference type="GO" id="GO:0045109">
    <property type="term" value="P:intermediate filament organization"/>
    <property type="evidence" value="ECO:0007669"/>
    <property type="project" value="TreeGrafter"/>
</dbReference>
<protein>
    <recommendedName>
        <fullName evidence="6">Keratin, type I cytoskeletal 19</fullName>
    </recommendedName>
    <alternativeName>
        <fullName evidence="7">Cytokeratin-19</fullName>
    </alternativeName>
    <alternativeName>
        <fullName evidence="8">Keratin-19</fullName>
    </alternativeName>
</protein>
<dbReference type="PANTHER" id="PTHR23239">
    <property type="entry name" value="INTERMEDIATE FILAMENT"/>
    <property type="match status" value="1"/>
</dbReference>
<accession>A0A6P6EP27</accession>
<evidence type="ECO:0000256" key="9">
    <source>
        <dbReference type="RuleBase" id="RU000685"/>
    </source>
</evidence>
<dbReference type="SMART" id="SM01391">
    <property type="entry name" value="Filament"/>
    <property type="match status" value="1"/>
</dbReference>
<evidence type="ECO:0000256" key="6">
    <source>
        <dbReference type="ARBA" id="ARBA00040324"/>
    </source>
</evidence>
<evidence type="ECO:0000256" key="1">
    <source>
        <dbReference type="ARBA" id="ARBA00022553"/>
    </source>
</evidence>
<dbReference type="InterPro" id="IPR018039">
    <property type="entry name" value="IF_conserved"/>
</dbReference>
<feature type="coiled-coil region" evidence="10">
    <location>
        <begin position="186"/>
        <end position="231"/>
    </location>
</feature>